<dbReference type="NCBIfam" id="TIGR01938">
    <property type="entry name" value="nqrC"/>
    <property type="match status" value="1"/>
</dbReference>
<evidence type="ECO:0000256" key="14">
    <source>
        <dbReference type="ARBA" id="ARBA00023136"/>
    </source>
</evidence>
<dbReference type="GO" id="GO:0016655">
    <property type="term" value="F:oxidoreductase activity, acting on NAD(P)H, quinone or similar compound as acceptor"/>
    <property type="evidence" value="ECO:0007669"/>
    <property type="project" value="UniProtKB-UniRule"/>
</dbReference>
<dbReference type="AlphaFoldDB" id="A0A0E9LRE4"/>
<dbReference type="GO" id="GO:0005886">
    <property type="term" value="C:plasma membrane"/>
    <property type="evidence" value="ECO:0007669"/>
    <property type="project" value="UniProtKB-SubCell"/>
</dbReference>
<comment type="cofactor">
    <cofactor evidence="16">
        <name>FMN</name>
        <dbReference type="ChEBI" id="CHEBI:58210"/>
    </cofactor>
</comment>
<evidence type="ECO:0000256" key="7">
    <source>
        <dbReference type="ARBA" id="ARBA00022692"/>
    </source>
</evidence>
<keyword evidence="13 16" id="KW-0830">Ubiquinone</keyword>
<reference evidence="18 19" key="1">
    <citation type="journal article" date="2015" name="Microbes Environ.">
        <title>Distribution and evolution of nitrogen fixation genes in the phylum bacteroidetes.</title>
        <authorList>
            <person name="Inoue J."/>
            <person name="Oshima K."/>
            <person name="Suda W."/>
            <person name="Sakamoto M."/>
            <person name="Iino T."/>
            <person name="Noda S."/>
            <person name="Hongoh Y."/>
            <person name="Hattori M."/>
            <person name="Ohkuma M."/>
        </authorList>
    </citation>
    <scope>NUCLEOTIDE SEQUENCE [LARGE SCALE GENOMIC DNA]</scope>
    <source>
        <strain evidence="18">JCM 15548</strain>
    </source>
</reference>
<keyword evidence="19" id="KW-1185">Reference proteome</keyword>
<evidence type="ECO:0000313" key="19">
    <source>
        <dbReference type="Proteomes" id="UP000032900"/>
    </source>
</evidence>
<comment type="function">
    <text evidence="16">NQR complex catalyzes the reduction of ubiquinone-1 to ubiquinol by two successive reactions, coupled with the transport of Na(+) ions from the cytoplasm to the periplasm. NqrA to NqrE are probably involved in the second step, the conversion of ubisemiquinone to ubiquinol.</text>
</comment>
<keyword evidence="3" id="KW-0997">Cell inner membrane</keyword>
<evidence type="ECO:0000256" key="15">
    <source>
        <dbReference type="ARBA" id="ARBA00023201"/>
    </source>
</evidence>
<evidence type="ECO:0000259" key="17">
    <source>
        <dbReference type="SMART" id="SM00900"/>
    </source>
</evidence>
<protein>
    <recommendedName>
        <fullName evidence="16">Na(+)-translocating NADH-quinone reductase subunit C</fullName>
        <shortName evidence="16">Na(+)-NQR subunit C</shortName>
        <shortName evidence="16">Na(+)-translocating NQR subunit C</shortName>
        <ecNumber evidence="16">7.2.1.1</ecNumber>
    </recommendedName>
    <alternativeName>
        <fullName evidence="16">NQR complex subunit C</fullName>
    </alternativeName>
    <alternativeName>
        <fullName evidence="16">NQR-1 subunit C</fullName>
    </alternativeName>
</protein>
<accession>A0A0E9LRE4</accession>
<keyword evidence="14 16" id="KW-0472">Membrane</keyword>
<comment type="caution">
    <text evidence="18">The sequence shown here is derived from an EMBL/GenBank/DDBJ whole genome shotgun (WGS) entry which is preliminary data.</text>
</comment>
<organism evidence="18 19">
    <name type="scientific">Geofilum rubicundum JCM 15548</name>
    <dbReference type="NCBI Taxonomy" id="1236989"/>
    <lineage>
        <taxon>Bacteria</taxon>
        <taxon>Pseudomonadati</taxon>
        <taxon>Bacteroidota</taxon>
        <taxon>Bacteroidia</taxon>
        <taxon>Marinilabiliales</taxon>
        <taxon>Marinilabiliaceae</taxon>
        <taxon>Geofilum</taxon>
    </lineage>
</organism>
<sequence>MDKQGNLYTFIYAAVMVIIVASTLALVSQGLKPRQVRNEMVAKKTDILQSVNIASTSKDAEAKYEEIIGEASYIVNFQGEKVDGVAFDVDLAKEVRKPLEERLYPVYEARLESGELKYVLQFRGNGLWGPLWGYVSLNDDGETIYGATFGHKSETPGLGAEIANDGFQAQFKGKEIFNSNGELVSVAVVKGGAPDDAKSAVDAVSGGTITSEGLQNMLSSFFEGYEQFLKKIERERHE</sequence>
<dbReference type="EMBL" id="BAZW01000001">
    <property type="protein sequence ID" value="GAO28157.1"/>
    <property type="molecule type" value="Genomic_DNA"/>
</dbReference>
<keyword evidence="12 16" id="KW-0406">Ion transport</keyword>
<keyword evidence="7 16" id="KW-0812">Transmembrane</keyword>
<feature type="domain" description="FMN-binding" evidence="17">
    <location>
        <begin position="126"/>
        <end position="225"/>
    </location>
</feature>
<comment type="caution">
    <text evidence="16">Lacks conserved residue(s) required for the propagation of feature annotation.</text>
</comment>
<evidence type="ECO:0000256" key="5">
    <source>
        <dbReference type="ARBA" id="ARBA00022630"/>
    </source>
</evidence>
<evidence type="ECO:0000256" key="1">
    <source>
        <dbReference type="ARBA" id="ARBA00022448"/>
    </source>
</evidence>
<keyword evidence="10 16" id="KW-0520">NAD</keyword>
<evidence type="ECO:0000256" key="2">
    <source>
        <dbReference type="ARBA" id="ARBA00022475"/>
    </source>
</evidence>
<keyword evidence="5 16" id="KW-0285">Flavoprotein</keyword>
<evidence type="ECO:0000256" key="16">
    <source>
        <dbReference type="HAMAP-Rule" id="MF_00427"/>
    </source>
</evidence>
<comment type="subunit">
    <text evidence="16">Composed of six subunits; NqrA, NqrB, NqrC, NqrD, NqrE and NqrF.</text>
</comment>
<dbReference type="EC" id="7.2.1.1" evidence="16"/>
<keyword evidence="15 16" id="KW-0739">Sodium transport</keyword>
<keyword evidence="6 16" id="KW-0288">FMN</keyword>
<keyword evidence="4 16" id="KW-0597">Phosphoprotein</keyword>
<proteinExistence type="inferred from homology"/>
<keyword evidence="8 16" id="KW-1278">Translocase</keyword>
<dbReference type="InterPro" id="IPR007329">
    <property type="entry name" value="FMN-bd"/>
</dbReference>
<gene>
    <name evidence="16" type="primary">nqrC</name>
    <name evidence="18" type="ORF">JCM15548_221</name>
</gene>
<feature type="modified residue" description="FMN phosphoryl threonine" evidence="16">
    <location>
        <position position="208"/>
    </location>
</feature>
<evidence type="ECO:0000256" key="10">
    <source>
        <dbReference type="ARBA" id="ARBA00023027"/>
    </source>
</evidence>
<dbReference type="OrthoDB" id="9813828at2"/>
<dbReference type="GO" id="GO:0006814">
    <property type="term" value="P:sodium ion transport"/>
    <property type="evidence" value="ECO:0007669"/>
    <property type="project" value="UniProtKB-UniRule"/>
</dbReference>
<keyword evidence="11 16" id="KW-0915">Sodium</keyword>
<evidence type="ECO:0000313" key="18">
    <source>
        <dbReference type="EMBL" id="GAO28157.1"/>
    </source>
</evidence>
<dbReference type="RefSeq" id="WP_062122035.1">
    <property type="nucleotide sequence ID" value="NZ_BAZW01000001.1"/>
</dbReference>
<dbReference type="GO" id="GO:0010181">
    <property type="term" value="F:FMN binding"/>
    <property type="evidence" value="ECO:0007669"/>
    <property type="project" value="UniProtKB-UniRule"/>
</dbReference>
<evidence type="ECO:0000256" key="8">
    <source>
        <dbReference type="ARBA" id="ARBA00022967"/>
    </source>
</evidence>
<name>A0A0E9LRE4_9BACT</name>
<keyword evidence="1 16" id="KW-0813">Transport</keyword>
<dbReference type="PANTHER" id="PTHR37838">
    <property type="entry name" value="NA(+)-TRANSLOCATING NADH-QUINONE REDUCTASE SUBUNIT C"/>
    <property type="match status" value="1"/>
</dbReference>
<dbReference type="Proteomes" id="UP000032900">
    <property type="component" value="Unassembled WGS sequence"/>
</dbReference>
<feature type="transmembrane region" description="Helical" evidence="16">
    <location>
        <begin position="6"/>
        <end position="27"/>
    </location>
</feature>
<keyword evidence="2 16" id="KW-1003">Cell membrane</keyword>
<evidence type="ECO:0000256" key="4">
    <source>
        <dbReference type="ARBA" id="ARBA00022553"/>
    </source>
</evidence>
<dbReference type="InterPro" id="IPR010204">
    <property type="entry name" value="NqrC"/>
</dbReference>
<dbReference type="SMART" id="SM00900">
    <property type="entry name" value="FMN_bind"/>
    <property type="match status" value="1"/>
</dbReference>
<dbReference type="STRING" id="1236989.JCM15548_221"/>
<evidence type="ECO:0000256" key="11">
    <source>
        <dbReference type="ARBA" id="ARBA00023053"/>
    </source>
</evidence>
<evidence type="ECO:0000256" key="13">
    <source>
        <dbReference type="ARBA" id="ARBA00023075"/>
    </source>
</evidence>
<dbReference type="HAMAP" id="MF_00427">
    <property type="entry name" value="NqrC"/>
    <property type="match status" value="1"/>
</dbReference>
<keyword evidence="9 16" id="KW-1133">Transmembrane helix</keyword>
<comment type="subcellular location">
    <subcellularLocation>
        <location evidence="16">Cell membrane</location>
        <topology evidence="16">Single-pass membrane protein</topology>
    </subcellularLocation>
</comment>
<comment type="similarity">
    <text evidence="16">Belongs to the NqrC family.</text>
</comment>
<evidence type="ECO:0000256" key="12">
    <source>
        <dbReference type="ARBA" id="ARBA00023065"/>
    </source>
</evidence>
<dbReference type="Pfam" id="PF04205">
    <property type="entry name" value="FMN_bind"/>
    <property type="match status" value="1"/>
</dbReference>
<evidence type="ECO:0000256" key="9">
    <source>
        <dbReference type="ARBA" id="ARBA00022989"/>
    </source>
</evidence>
<comment type="catalytic activity">
    <reaction evidence="16">
        <text>a ubiquinone + n Na(+)(in) + NADH + H(+) = a ubiquinol + n Na(+)(out) + NAD(+)</text>
        <dbReference type="Rhea" id="RHEA:47748"/>
        <dbReference type="Rhea" id="RHEA-COMP:9565"/>
        <dbReference type="Rhea" id="RHEA-COMP:9566"/>
        <dbReference type="ChEBI" id="CHEBI:15378"/>
        <dbReference type="ChEBI" id="CHEBI:16389"/>
        <dbReference type="ChEBI" id="CHEBI:17976"/>
        <dbReference type="ChEBI" id="CHEBI:29101"/>
        <dbReference type="ChEBI" id="CHEBI:57540"/>
        <dbReference type="ChEBI" id="CHEBI:57945"/>
        <dbReference type="EC" id="7.2.1.1"/>
    </reaction>
</comment>
<evidence type="ECO:0000256" key="3">
    <source>
        <dbReference type="ARBA" id="ARBA00022519"/>
    </source>
</evidence>
<evidence type="ECO:0000256" key="6">
    <source>
        <dbReference type="ARBA" id="ARBA00022643"/>
    </source>
</evidence>
<dbReference type="PANTHER" id="PTHR37838:SF1">
    <property type="entry name" value="NA(+)-TRANSLOCATING NADH-QUINONE REDUCTASE SUBUNIT C"/>
    <property type="match status" value="1"/>
</dbReference>